<name>A0ABW6Z9S3_9ACTN</name>
<sequence>MNTEITVALIGAAGVLGTIGGTIVGARIQSSSGHAQAQAARDAASTAAQATRGQVLGERRWAVLTTYLRAADLCVDAVAQSYDSGSLGENDGAYKVFVLAQAEAELAAPTIMDTHLAEMHNAVRNIWSTASIWAPHGWGWRALTEMAQSGRPEAAQARTVLQRVRGEGPRESRTVAQLRAEHEELRATLEALPGFTTDHVSGLLRDRSDPDRAGREQQWREQHYFEVRGKLIEAARSVLGTNQL</sequence>
<protein>
    <recommendedName>
        <fullName evidence="3">Secreted protein</fullName>
    </recommendedName>
</protein>
<accession>A0ABW6Z9S3</accession>
<evidence type="ECO:0000313" key="1">
    <source>
        <dbReference type="EMBL" id="MFF9887897.1"/>
    </source>
</evidence>
<proteinExistence type="predicted"/>
<comment type="caution">
    <text evidence="1">The sequence shown here is derived from an EMBL/GenBank/DDBJ whole genome shotgun (WGS) entry which is preliminary data.</text>
</comment>
<organism evidence="1 2">
    <name type="scientific">Streptomyces eurythermus</name>
    <dbReference type="NCBI Taxonomy" id="42237"/>
    <lineage>
        <taxon>Bacteria</taxon>
        <taxon>Bacillati</taxon>
        <taxon>Actinomycetota</taxon>
        <taxon>Actinomycetes</taxon>
        <taxon>Kitasatosporales</taxon>
        <taxon>Streptomycetaceae</taxon>
        <taxon>Streptomyces</taxon>
    </lineage>
</organism>
<evidence type="ECO:0000313" key="2">
    <source>
        <dbReference type="Proteomes" id="UP001603418"/>
    </source>
</evidence>
<dbReference type="RefSeq" id="WP_030795342.1">
    <property type="nucleotide sequence ID" value="NZ_JBFACJ010000060.1"/>
</dbReference>
<keyword evidence="2" id="KW-1185">Reference proteome</keyword>
<evidence type="ECO:0008006" key="3">
    <source>
        <dbReference type="Google" id="ProtNLM"/>
    </source>
</evidence>
<dbReference type="Proteomes" id="UP001603418">
    <property type="component" value="Unassembled WGS sequence"/>
</dbReference>
<gene>
    <name evidence="1" type="ORF">ACF1HC_41105</name>
</gene>
<reference evidence="1 2" key="1">
    <citation type="submission" date="2024-10" db="EMBL/GenBank/DDBJ databases">
        <title>The Natural Products Discovery Center: Release of the First 8490 Sequenced Strains for Exploring Actinobacteria Biosynthetic Diversity.</title>
        <authorList>
            <person name="Kalkreuter E."/>
            <person name="Kautsar S.A."/>
            <person name="Yang D."/>
            <person name="Bader C.D."/>
            <person name="Teijaro C.N."/>
            <person name="Fluegel L."/>
            <person name="Davis C.M."/>
            <person name="Simpson J.R."/>
            <person name="Lauterbach L."/>
            <person name="Steele A.D."/>
            <person name="Gui C."/>
            <person name="Meng S."/>
            <person name="Li G."/>
            <person name="Viehrig K."/>
            <person name="Ye F."/>
            <person name="Su P."/>
            <person name="Kiefer A.F."/>
            <person name="Nichols A."/>
            <person name="Cepeda A.J."/>
            <person name="Yan W."/>
            <person name="Fan B."/>
            <person name="Jiang Y."/>
            <person name="Adhikari A."/>
            <person name="Zheng C.-J."/>
            <person name="Schuster L."/>
            <person name="Cowan T.M."/>
            <person name="Smanski M.J."/>
            <person name="Chevrette M.G."/>
            <person name="De Carvalho L.P.S."/>
            <person name="Shen B."/>
        </authorList>
    </citation>
    <scope>NUCLEOTIDE SEQUENCE [LARGE SCALE GENOMIC DNA]</scope>
    <source>
        <strain evidence="1 2">NPDC013366</strain>
    </source>
</reference>
<dbReference type="EMBL" id="JBICBM010000044">
    <property type="protein sequence ID" value="MFF9887897.1"/>
    <property type="molecule type" value="Genomic_DNA"/>
</dbReference>